<feature type="binding site" evidence="7">
    <location>
        <position position="97"/>
    </location>
    <ligand>
        <name>Zn(2+)</name>
        <dbReference type="ChEBI" id="CHEBI:29105"/>
    </ligand>
</feature>
<organism evidence="8 9">
    <name type="scientific">Hoylesella enoeca</name>
    <dbReference type="NCBI Taxonomy" id="76123"/>
    <lineage>
        <taxon>Bacteria</taxon>
        <taxon>Pseudomonadati</taxon>
        <taxon>Bacteroidota</taxon>
        <taxon>Bacteroidia</taxon>
        <taxon>Bacteroidales</taxon>
        <taxon>Prevotellaceae</taxon>
        <taxon>Hoylesella</taxon>
    </lineage>
</organism>
<dbReference type="GO" id="GO:0045892">
    <property type="term" value="P:negative regulation of DNA-templated transcription"/>
    <property type="evidence" value="ECO:0007669"/>
    <property type="project" value="TreeGrafter"/>
</dbReference>
<feature type="binding site" evidence="7">
    <location>
        <position position="136"/>
    </location>
    <ligand>
        <name>Zn(2+)</name>
        <dbReference type="ChEBI" id="CHEBI:29105"/>
    </ligand>
</feature>
<evidence type="ECO:0000256" key="3">
    <source>
        <dbReference type="ARBA" id="ARBA00022833"/>
    </source>
</evidence>
<keyword evidence="2" id="KW-0678">Repressor</keyword>
<evidence type="ECO:0000256" key="6">
    <source>
        <dbReference type="ARBA" id="ARBA00023163"/>
    </source>
</evidence>
<reference evidence="9" key="1">
    <citation type="submission" date="2015-11" db="EMBL/GenBank/DDBJ databases">
        <authorList>
            <person name="Holder M.E."/>
            <person name="Ajami N.J."/>
            <person name="Petrosino J.F."/>
        </authorList>
    </citation>
    <scope>NUCLEOTIDE SEQUENCE [LARGE SCALE GENOMIC DNA]</scope>
    <source>
        <strain evidence="9">F0113</strain>
    </source>
</reference>
<keyword evidence="4" id="KW-0805">Transcription regulation</keyword>
<dbReference type="STRING" id="76123.AS203_01350"/>
<dbReference type="GO" id="GO:1900376">
    <property type="term" value="P:regulation of secondary metabolite biosynthetic process"/>
    <property type="evidence" value="ECO:0007669"/>
    <property type="project" value="TreeGrafter"/>
</dbReference>
<comment type="cofactor">
    <cofactor evidence="7">
        <name>Zn(2+)</name>
        <dbReference type="ChEBI" id="CHEBI:29105"/>
    </cofactor>
    <text evidence="7">Binds 1 zinc ion per subunit.</text>
</comment>
<dbReference type="PANTHER" id="PTHR33202:SF22">
    <property type="entry name" value="HYDROGEN PEROXIDE SENSITIVE REPRESSOR"/>
    <property type="match status" value="1"/>
</dbReference>
<dbReference type="Gene3D" id="1.10.10.10">
    <property type="entry name" value="Winged helix-like DNA-binding domain superfamily/Winged helix DNA-binding domain"/>
    <property type="match status" value="1"/>
</dbReference>
<protein>
    <submittedName>
        <fullName evidence="8">Transcriptional regulator</fullName>
    </submittedName>
</protein>
<dbReference type="InterPro" id="IPR043135">
    <property type="entry name" value="Fur_C"/>
</dbReference>
<sequence>MNNEQYAQLLVEHDIKPTANRIVIARALALADRPMSISELEENILTIDKSNIFRALTLFKEHHLVHTIEDGSDGARFELCRSHSSGEDEDVHVHFYCERCHRTFCMENTPIPTIKLPEGYQMTTINYIVKGLCPECNK</sequence>
<evidence type="ECO:0000313" key="8">
    <source>
        <dbReference type="EMBL" id="ALO49781.1"/>
    </source>
</evidence>
<dbReference type="SUPFAM" id="SSF46785">
    <property type="entry name" value="Winged helix' DNA-binding domain"/>
    <property type="match status" value="1"/>
</dbReference>
<keyword evidence="3 7" id="KW-0862">Zinc</keyword>
<evidence type="ECO:0000256" key="5">
    <source>
        <dbReference type="ARBA" id="ARBA00023125"/>
    </source>
</evidence>
<keyword evidence="9" id="KW-1185">Reference proteome</keyword>
<dbReference type="InterPro" id="IPR002481">
    <property type="entry name" value="FUR"/>
</dbReference>
<evidence type="ECO:0000313" key="9">
    <source>
        <dbReference type="Proteomes" id="UP000056252"/>
    </source>
</evidence>
<dbReference type="GO" id="GO:0008270">
    <property type="term" value="F:zinc ion binding"/>
    <property type="evidence" value="ECO:0007669"/>
    <property type="project" value="TreeGrafter"/>
</dbReference>
<evidence type="ECO:0000256" key="1">
    <source>
        <dbReference type="ARBA" id="ARBA00007957"/>
    </source>
</evidence>
<dbReference type="EMBL" id="CP013195">
    <property type="protein sequence ID" value="ALO49781.1"/>
    <property type="molecule type" value="Genomic_DNA"/>
</dbReference>
<dbReference type="eggNOG" id="COG0735">
    <property type="taxonomic scope" value="Bacteria"/>
</dbReference>
<keyword evidence="7" id="KW-0479">Metal-binding</keyword>
<keyword evidence="6" id="KW-0804">Transcription</keyword>
<name>A0A0S2KNG1_9BACT</name>
<dbReference type="GO" id="GO:0000976">
    <property type="term" value="F:transcription cis-regulatory region binding"/>
    <property type="evidence" value="ECO:0007669"/>
    <property type="project" value="TreeGrafter"/>
</dbReference>
<accession>A0A0S2KNG1</accession>
<dbReference type="InterPro" id="IPR036388">
    <property type="entry name" value="WH-like_DNA-bd_sf"/>
</dbReference>
<dbReference type="RefSeq" id="WP_025065096.1">
    <property type="nucleotide sequence ID" value="NZ_CP013195.1"/>
</dbReference>
<feature type="binding site" evidence="7">
    <location>
        <position position="100"/>
    </location>
    <ligand>
        <name>Zn(2+)</name>
        <dbReference type="ChEBI" id="CHEBI:29105"/>
    </ligand>
</feature>
<comment type="similarity">
    <text evidence="1">Belongs to the Fur family.</text>
</comment>
<evidence type="ECO:0000256" key="4">
    <source>
        <dbReference type="ARBA" id="ARBA00023015"/>
    </source>
</evidence>
<dbReference type="Pfam" id="PF01475">
    <property type="entry name" value="FUR"/>
    <property type="match status" value="1"/>
</dbReference>
<dbReference type="InterPro" id="IPR036390">
    <property type="entry name" value="WH_DNA-bd_sf"/>
</dbReference>
<keyword evidence="5" id="KW-0238">DNA-binding</keyword>
<dbReference type="AlphaFoldDB" id="A0A0S2KNG1"/>
<gene>
    <name evidence="8" type="ORF">AS203_01350</name>
</gene>
<dbReference type="Gene3D" id="3.30.1490.190">
    <property type="match status" value="1"/>
</dbReference>
<feature type="binding site" evidence="7">
    <location>
        <position position="133"/>
    </location>
    <ligand>
        <name>Zn(2+)</name>
        <dbReference type="ChEBI" id="CHEBI:29105"/>
    </ligand>
</feature>
<proteinExistence type="inferred from homology"/>
<evidence type="ECO:0000256" key="2">
    <source>
        <dbReference type="ARBA" id="ARBA00022491"/>
    </source>
</evidence>
<dbReference type="OrthoDB" id="594893at2"/>
<evidence type="ECO:0000256" key="7">
    <source>
        <dbReference type="PIRSR" id="PIRSR602481-1"/>
    </source>
</evidence>
<dbReference type="PANTHER" id="PTHR33202">
    <property type="entry name" value="ZINC UPTAKE REGULATION PROTEIN"/>
    <property type="match status" value="1"/>
</dbReference>
<dbReference type="Proteomes" id="UP000056252">
    <property type="component" value="Chromosome"/>
</dbReference>
<dbReference type="KEGG" id="peo:AS203_01350"/>
<dbReference type="GO" id="GO:0003700">
    <property type="term" value="F:DNA-binding transcription factor activity"/>
    <property type="evidence" value="ECO:0007669"/>
    <property type="project" value="InterPro"/>
</dbReference>